<dbReference type="Proteomes" id="UP000012313">
    <property type="component" value="Unassembled WGS sequence"/>
</dbReference>
<dbReference type="EMBL" id="AOHC02000053">
    <property type="protein sequence ID" value="EMY76110.1"/>
    <property type="molecule type" value="Genomic_DNA"/>
</dbReference>
<sequence length="40" mass="4799">MSNFQHFYSVQIFRFVRKSGCISFKILILTFIRNSNQRGN</sequence>
<dbReference type="STRING" id="1218598.LEP1GSC060_3698"/>
<comment type="caution">
    <text evidence="1">The sequence shown here is derived from an EMBL/GenBank/DDBJ whole genome shotgun (WGS) entry which is preliminary data.</text>
</comment>
<accession>N1WAZ8</accession>
<evidence type="ECO:0000313" key="2">
    <source>
        <dbReference type="Proteomes" id="UP000012313"/>
    </source>
</evidence>
<keyword evidence="2" id="KW-1185">Reference proteome</keyword>
<protein>
    <submittedName>
        <fullName evidence="1">Uncharacterized protein</fullName>
    </submittedName>
</protein>
<dbReference type="AlphaFoldDB" id="N1WAZ8"/>
<name>N1WAZ8_9LEPT</name>
<organism evidence="1 2">
    <name type="scientific">Leptospira weilii serovar Ranarum str. ICFT</name>
    <dbReference type="NCBI Taxonomy" id="1218598"/>
    <lineage>
        <taxon>Bacteria</taxon>
        <taxon>Pseudomonadati</taxon>
        <taxon>Spirochaetota</taxon>
        <taxon>Spirochaetia</taxon>
        <taxon>Leptospirales</taxon>
        <taxon>Leptospiraceae</taxon>
        <taxon>Leptospira</taxon>
    </lineage>
</organism>
<gene>
    <name evidence="1" type="ORF">LEP1GSC060_3698</name>
</gene>
<evidence type="ECO:0000313" key="1">
    <source>
        <dbReference type="EMBL" id="EMY76110.1"/>
    </source>
</evidence>
<proteinExistence type="predicted"/>
<reference evidence="1" key="1">
    <citation type="submission" date="2013-03" db="EMBL/GenBank/DDBJ databases">
        <authorList>
            <person name="Harkins D.M."/>
            <person name="Durkin A.S."/>
            <person name="Brinkac L.M."/>
            <person name="Haft D.H."/>
            <person name="Selengut J.D."/>
            <person name="Sanka R."/>
            <person name="DePew J."/>
            <person name="Purushe J."/>
            <person name="Hartskeerl R.A."/>
            <person name="Ahmed A."/>
            <person name="van der Linden H."/>
            <person name="Goris M.G.A."/>
            <person name="Vinetz J.M."/>
            <person name="Sutton G.G."/>
            <person name="Nierman W.C."/>
            <person name="Fouts D.E."/>
        </authorList>
    </citation>
    <scope>NUCLEOTIDE SEQUENCE [LARGE SCALE GENOMIC DNA]</scope>
    <source>
        <strain evidence="1">ICFT</strain>
    </source>
</reference>